<feature type="signal peptide" evidence="1">
    <location>
        <begin position="1"/>
        <end position="31"/>
    </location>
</feature>
<evidence type="ECO:0000313" key="4">
    <source>
        <dbReference type="EMBL" id="SFD06613.1"/>
    </source>
</evidence>
<organism evidence="3 6">
    <name type="scientific">Saccharopolyspora kobensis</name>
    <dbReference type="NCBI Taxonomy" id="146035"/>
    <lineage>
        <taxon>Bacteria</taxon>
        <taxon>Bacillati</taxon>
        <taxon>Actinomycetota</taxon>
        <taxon>Actinomycetes</taxon>
        <taxon>Pseudonocardiales</taxon>
        <taxon>Pseudonocardiaceae</taxon>
        <taxon>Saccharopolyspora</taxon>
    </lineage>
</organism>
<dbReference type="EMBL" id="FOME01000002">
    <property type="protein sequence ID" value="SFD06613.1"/>
    <property type="molecule type" value="Genomic_DNA"/>
</dbReference>
<dbReference type="Proteomes" id="UP000236729">
    <property type="component" value="Unassembled WGS sequence"/>
</dbReference>
<evidence type="ECO:0000313" key="5">
    <source>
        <dbReference type="Proteomes" id="UP000199690"/>
    </source>
</evidence>
<evidence type="ECO:0000256" key="1">
    <source>
        <dbReference type="SAM" id="SignalP"/>
    </source>
</evidence>
<dbReference type="Pfam" id="PF14016">
    <property type="entry name" value="DUF4232"/>
    <property type="match status" value="1"/>
</dbReference>
<evidence type="ECO:0000313" key="3">
    <source>
        <dbReference type="EMBL" id="SEG78896.1"/>
    </source>
</evidence>
<sequence>MSQFFRRSAFGASLAIAVIAGVGFNASQALATPPPPPPSACAPGIFDATVTPSDSSAGHSHYNVTLTAMDASAPCTLNGSPAEVVFYRGEAPLGVQTEAYGEGRTVVFGPGQPVHFDIQVRNFPGGTPADRVDFRLPEADGSLSGVSSALGEITVDAGTQVGPIQPGA</sequence>
<accession>A0A1I1PI06</accession>
<evidence type="ECO:0000259" key="2">
    <source>
        <dbReference type="Pfam" id="PF14016"/>
    </source>
</evidence>
<dbReference type="Proteomes" id="UP000199690">
    <property type="component" value="Unassembled WGS sequence"/>
</dbReference>
<accession>A0A1H6D2M1</accession>
<gene>
    <name evidence="3" type="ORF">SAMN02982929_03797</name>
    <name evidence="4" type="ORF">SAMN05216506_102392</name>
</gene>
<dbReference type="RefSeq" id="WP_093349441.1">
    <property type="nucleotide sequence ID" value="NZ_FNVB01000005.1"/>
</dbReference>
<name>A0A1H6D2M1_9PSEU</name>
<reference evidence="3" key="2">
    <citation type="submission" date="2016-10" db="EMBL/GenBank/DDBJ databases">
        <authorList>
            <person name="de Groot N.N."/>
        </authorList>
    </citation>
    <scope>NUCLEOTIDE SEQUENCE [LARGE SCALE GENOMIC DNA]</scope>
    <source>
        <strain evidence="3">ATCC 20501</strain>
    </source>
</reference>
<protein>
    <recommendedName>
        <fullName evidence="2">DUF4232 domain-containing protein</fullName>
    </recommendedName>
</protein>
<dbReference type="AlphaFoldDB" id="A0A1H6D2M1"/>
<keyword evidence="1" id="KW-0732">Signal</keyword>
<keyword evidence="5" id="KW-1185">Reference proteome</keyword>
<reference evidence="5 6" key="1">
    <citation type="submission" date="2016-10" db="EMBL/GenBank/DDBJ databases">
        <authorList>
            <person name="Varghese N."/>
            <person name="Submissions S."/>
        </authorList>
    </citation>
    <scope>NUCLEOTIDE SEQUENCE [LARGE SCALE GENOMIC DNA]</scope>
    <source>
        <strain evidence="6">ATCC 20501</strain>
        <strain evidence="4 5">CGMCC 4.3529</strain>
    </source>
</reference>
<evidence type="ECO:0000313" key="6">
    <source>
        <dbReference type="Proteomes" id="UP000236729"/>
    </source>
</evidence>
<dbReference type="InterPro" id="IPR025326">
    <property type="entry name" value="DUF4232"/>
</dbReference>
<feature type="chain" id="PRO_5030028569" description="DUF4232 domain-containing protein" evidence="1">
    <location>
        <begin position="32"/>
        <end position="168"/>
    </location>
</feature>
<feature type="domain" description="DUF4232" evidence="2">
    <location>
        <begin position="41"/>
        <end position="133"/>
    </location>
</feature>
<proteinExistence type="predicted"/>
<dbReference type="EMBL" id="FNVB01000005">
    <property type="protein sequence ID" value="SEG78896.1"/>
    <property type="molecule type" value="Genomic_DNA"/>
</dbReference>